<dbReference type="RefSeq" id="WP_143555211.1">
    <property type="nucleotide sequence ID" value="NZ_VJWA01000001.1"/>
</dbReference>
<evidence type="ECO:0000313" key="4">
    <source>
        <dbReference type="EMBL" id="TRW17664.1"/>
    </source>
</evidence>
<organism evidence="4 5">
    <name type="scientific">Glacieibacterium frigidum</name>
    <dbReference type="NCBI Taxonomy" id="2593303"/>
    <lineage>
        <taxon>Bacteria</taxon>
        <taxon>Pseudomonadati</taxon>
        <taxon>Pseudomonadota</taxon>
        <taxon>Alphaproteobacteria</taxon>
        <taxon>Sphingomonadales</taxon>
        <taxon>Sphingosinicellaceae</taxon>
        <taxon>Glacieibacterium</taxon>
    </lineage>
</organism>
<keyword evidence="1" id="KW-0732">Signal</keyword>
<dbReference type="PANTHER" id="PTHR43135">
    <property type="entry name" value="ALPHA-D-RIBOSE 1-METHYLPHOSPHONATE 5-TRIPHOSPHATE DIPHOSPHATASE"/>
    <property type="match status" value="1"/>
</dbReference>
<name>A0A552UHF6_9SPHN</name>
<feature type="domain" description="Amidohydrolase-related" evidence="2">
    <location>
        <begin position="72"/>
        <end position="410"/>
    </location>
</feature>
<dbReference type="Pfam" id="PF01979">
    <property type="entry name" value="Amidohydro_1"/>
    <property type="match status" value="1"/>
</dbReference>
<dbReference type="SUPFAM" id="SSF51556">
    <property type="entry name" value="Metallo-dependent hydrolases"/>
    <property type="match status" value="1"/>
</dbReference>
<protein>
    <submittedName>
        <fullName evidence="4">Amidohydrolase family protein</fullName>
    </submittedName>
</protein>
<accession>A0A552UHF6</accession>
<feature type="chain" id="PRO_5022237431" evidence="1">
    <location>
        <begin position="20"/>
        <end position="604"/>
    </location>
</feature>
<comment type="caution">
    <text evidence="4">The sequence shown here is derived from an EMBL/GenBank/DDBJ whole genome shotgun (WGS) entry which is preliminary data.</text>
</comment>
<reference evidence="4 5" key="1">
    <citation type="submission" date="2019-07" db="EMBL/GenBank/DDBJ databases">
        <title>Novel species isolated from glacier.</title>
        <authorList>
            <person name="Liu Q."/>
            <person name="Xin Y.-H."/>
        </authorList>
    </citation>
    <scope>NUCLEOTIDE SEQUENCE [LARGE SCALE GENOMIC DNA]</scope>
    <source>
        <strain evidence="4 5">LB1R16</strain>
    </source>
</reference>
<dbReference type="Gene3D" id="3.40.50.10910">
    <property type="entry name" value="Amidohydrolase"/>
    <property type="match status" value="1"/>
</dbReference>
<dbReference type="InterPro" id="IPR011059">
    <property type="entry name" value="Metal-dep_hydrolase_composite"/>
</dbReference>
<dbReference type="Gene3D" id="2.30.40.10">
    <property type="entry name" value="Urease, subunit C, domain 1"/>
    <property type="match status" value="1"/>
</dbReference>
<dbReference type="InterPro" id="IPR032466">
    <property type="entry name" value="Metal_Hydrolase"/>
</dbReference>
<feature type="signal peptide" evidence="1">
    <location>
        <begin position="1"/>
        <end position="19"/>
    </location>
</feature>
<keyword evidence="5" id="KW-1185">Reference proteome</keyword>
<dbReference type="Gene3D" id="3.30.110.90">
    <property type="entry name" value="Amidohydrolase"/>
    <property type="match status" value="1"/>
</dbReference>
<dbReference type="Pfam" id="PF08547">
    <property type="entry name" value="CIA30"/>
    <property type="match status" value="1"/>
</dbReference>
<dbReference type="InterPro" id="IPR051781">
    <property type="entry name" value="Metallo-dep_Hydrolase"/>
</dbReference>
<evidence type="ECO:0000313" key="5">
    <source>
        <dbReference type="Proteomes" id="UP000317894"/>
    </source>
</evidence>
<sequence>MSVRGLVLGLLVAAAPAFAAPVPTLIENVAVFDGARRLPPRAVLLSGGKIADPDFKGRPPAGAKIVDGRGKTLLPGLIDSHVHAFQDQDVPLLFGVTTQLDMFSPAEATRDVRSRMNSGTNAATADIVTAGILATVPGGHGTQFGLAVPTLTTPAEADAWVAARIAEGSDFIKIVDQDGSAARPLPTLDAATVRALVVAAHKRGRLAVVHVQKLRDALEAIDAGADGMVHLYFDKEGGEDFARRAKAAGVFIVPTYAVFEGFHGRAGGAPLLDRPGLAGLLTKPASDNVRQTFGADRSAKLDAVVGANMKALVKAGVPILAGTDSGNPGTAYGLSMHRELELLVKAGLTPTQALTAATAAPAKAFRLADRGRIAKGLKADLLMVDGDPTVDIAATQAIAEIWKDGEPVSPLRAARRAAIAATPTGPAAAAVTLPADGRIGLFAAADGKPKLTSPFGLGWAASTDSIAGGKSTVSLSVAGAAPNGQPALVMTGEINPAFMAPWAGVAFNPAAQPFAPVDLGAATGVRLWVRGEGQRFVMMGFSTAGGQVPAVAPMTVGAEWREVTVRFADLKNFNRANTMLLLFGAHMAPGPFRLEIADVRLLKD</sequence>
<dbReference type="InterPro" id="IPR008979">
    <property type="entry name" value="Galactose-bd-like_sf"/>
</dbReference>
<dbReference type="Gene3D" id="1.20.58.520">
    <property type="entry name" value="Amidohydrolase"/>
    <property type="match status" value="1"/>
</dbReference>
<evidence type="ECO:0000259" key="3">
    <source>
        <dbReference type="Pfam" id="PF08547"/>
    </source>
</evidence>
<dbReference type="EMBL" id="VJWA01000001">
    <property type="protein sequence ID" value="TRW17664.1"/>
    <property type="molecule type" value="Genomic_DNA"/>
</dbReference>
<dbReference type="InterPro" id="IPR013857">
    <property type="entry name" value="NADH-UbQ_OxRdtase-assoc_prot30"/>
</dbReference>
<dbReference type="OrthoDB" id="8098664at2"/>
<dbReference type="AlphaFoldDB" id="A0A552UHF6"/>
<feature type="domain" description="NADH:ubiquinone oxidoreductase intermediate-associated protein 30" evidence="3">
    <location>
        <begin position="458"/>
        <end position="579"/>
    </location>
</feature>
<keyword evidence="4" id="KW-0378">Hydrolase</keyword>
<dbReference type="GO" id="GO:0016810">
    <property type="term" value="F:hydrolase activity, acting on carbon-nitrogen (but not peptide) bonds"/>
    <property type="evidence" value="ECO:0007669"/>
    <property type="project" value="InterPro"/>
</dbReference>
<dbReference type="SUPFAM" id="SSF51338">
    <property type="entry name" value="Composite domain of metallo-dependent hydrolases"/>
    <property type="match status" value="1"/>
</dbReference>
<dbReference type="InterPro" id="IPR006680">
    <property type="entry name" value="Amidohydro-rel"/>
</dbReference>
<evidence type="ECO:0000259" key="2">
    <source>
        <dbReference type="Pfam" id="PF01979"/>
    </source>
</evidence>
<gene>
    <name evidence="4" type="ORF">FMM06_05820</name>
</gene>
<evidence type="ECO:0000256" key="1">
    <source>
        <dbReference type="SAM" id="SignalP"/>
    </source>
</evidence>
<dbReference type="SUPFAM" id="SSF49785">
    <property type="entry name" value="Galactose-binding domain-like"/>
    <property type="match status" value="1"/>
</dbReference>
<proteinExistence type="predicted"/>
<dbReference type="PANTHER" id="PTHR43135:SF3">
    <property type="entry name" value="ALPHA-D-RIBOSE 1-METHYLPHOSPHONATE 5-TRIPHOSPHATE DIPHOSPHATASE"/>
    <property type="match status" value="1"/>
</dbReference>
<dbReference type="Proteomes" id="UP000317894">
    <property type="component" value="Unassembled WGS sequence"/>
</dbReference>